<keyword evidence="2" id="KW-1185">Reference proteome</keyword>
<dbReference type="Proteomes" id="UP001469553">
    <property type="component" value="Unassembled WGS sequence"/>
</dbReference>
<gene>
    <name evidence="1" type="ORF">AMECASPLE_001204</name>
</gene>
<evidence type="ECO:0000313" key="1">
    <source>
        <dbReference type="EMBL" id="MEQ2286310.1"/>
    </source>
</evidence>
<reference evidence="1 2" key="1">
    <citation type="submission" date="2021-06" db="EMBL/GenBank/DDBJ databases">
        <authorList>
            <person name="Palmer J.M."/>
        </authorList>
    </citation>
    <scope>NUCLEOTIDE SEQUENCE [LARGE SCALE GENOMIC DNA]</scope>
    <source>
        <strain evidence="1 2">AS_MEX2019</strain>
        <tissue evidence="1">Muscle</tissue>
    </source>
</reference>
<accession>A0ABV0XYD6</accession>
<name>A0ABV0XYD6_9TELE</name>
<proteinExistence type="predicted"/>
<comment type="caution">
    <text evidence="1">The sequence shown here is derived from an EMBL/GenBank/DDBJ whole genome shotgun (WGS) entry which is preliminary data.</text>
</comment>
<sequence>MKKANMFTYQQELKSAHAHSYNVVCIKRRSLLFSAWLTRVRALAVQDKPSLSGSVMHGLVADILVCPSWRSRPQTSATHATLGSPPAESHRFSATCASVTSQHFTELH</sequence>
<dbReference type="EMBL" id="JAHRIP010018848">
    <property type="protein sequence ID" value="MEQ2286310.1"/>
    <property type="molecule type" value="Genomic_DNA"/>
</dbReference>
<protein>
    <submittedName>
        <fullName evidence="1">Uncharacterized protein</fullName>
    </submittedName>
</protein>
<evidence type="ECO:0000313" key="2">
    <source>
        <dbReference type="Proteomes" id="UP001469553"/>
    </source>
</evidence>
<organism evidence="1 2">
    <name type="scientific">Ameca splendens</name>
    <dbReference type="NCBI Taxonomy" id="208324"/>
    <lineage>
        <taxon>Eukaryota</taxon>
        <taxon>Metazoa</taxon>
        <taxon>Chordata</taxon>
        <taxon>Craniata</taxon>
        <taxon>Vertebrata</taxon>
        <taxon>Euteleostomi</taxon>
        <taxon>Actinopterygii</taxon>
        <taxon>Neopterygii</taxon>
        <taxon>Teleostei</taxon>
        <taxon>Neoteleostei</taxon>
        <taxon>Acanthomorphata</taxon>
        <taxon>Ovalentaria</taxon>
        <taxon>Atherinomorphae</taxon>
        <taxon>Cyprinodontiformes</taxon>
        <taxon>Goodeidae</taxon>
        <taxon>Ameca</taxon>
    </lineage>
</organism>